<gene>
    <name evidence="2" type="ORF">HNR25_000417</name>
</gene>
<keyword evidence="3" id="KW-1185">Reference proteome</keyword>
<dbReference type="AlphaFoldDB" id="A0A841E0T8"/>
<feature type="domain" description="DUF397" evidence="1">
    <location>
        <begin position="28"/>
        <end position="80"/>
    </location>
</feature>
<evidence type="ECO:0000313" key="2">
    <source>
        <dbReference type="EMBL" id="MBB5996666.1"/>
    </source>
</evidence>
<evidence type="ECO:0000259" key="1">
    <source>
        <dbReference type="Pfam" id="PF04149"/>
    </source>
</evidence>
<name>A0A841E0T8_9ACTN</name>
<dbReference type="Pfam" id="PF04149">
    <property type="entry name" value="DUF397"/>
    <property type="match status" value="1"/>
</dbReference>
<protein>
    <recommendedName>
        <fullName evidence="1">DUF397 domain-containing protein</fullName>
    </recommendedName>
</protein>
<evidence type="ECO:0000313" key="3">
    <source>
        <dbReference type="Proteomes" id="UP000578077"/>
    </source>
</evidence>
<organism evidence="2 3">
    <name type="scientific">Streptomonospora salina</name>
    <dbReference type="NCBI Taxonomy" id="104205"/>
    <lineage>
        <taxon>Bacteria</taxon>
        <taxon>Bacillati</taxon>
        <taxon>Actinomycetota</taxon>
        <taxon>Actinomycetes</taxon>
        <taxon>Streptosporangiales</taxon>
        <taxon>Nocardiopsidaceae</taxon>
        <taxon>Streptomonospora</taxon>
    </lineage>
</organism>
<proteinExistence type="predicted"/>
<sequence>MTTLKFRKSSHSGAGQDCIEVAPLPAPFHKSSYSGQGVDCLEAAPLSPSPGAALRDSKHPDLGHLAFPAGEWDAFLAAARDGAL</sequence>
<dbReference type="EMBL" id="JACHLY010000001">
    <property type="protein sequence ID" value="MBB5996666.1"/>
    <property type="molecule type" value="Genomic_DNA"/>
</dbReference>
<dbReference type="InterPro" id="IPR007278">
    <property type="entry name" value="DUF397"/>
</dbReference>
<dbReference type="RefSeq" id="WP_184632964.1">
    <property type="nucleotide sequence ID" value="NZ_BAABKT010000025.1"/>
</dbReference>
<accession>A0A841E0T8</accession>
<comment type="caution">
    <text evidence="2">The sequence shown here is derived from an EMBL/GenBank/DDBJ whole genome shotgun (WGS) entry which is preliminary data.</text>
</comment>
<dbReference type="Proteomes" id="UP000578077">
    <property type="component" value="Unassembled WGS sequence"/>
</dbReference>
<reference evidence="2 3" key="1">
    <citation type="submission" date="2020-08" db="EMBL/GenBank/DDBJ databases">
        <title>Sequencing the genomes of 1000 actinobacteria strains.</title>
        <authorList>
            <person name="Klenk H.-P."/>
        </authorList>
    </citation>
    <scope>NUCLEOTIDE SEQUENCE [LARGE SCALE GENOMIC DNA]</scope>
    <source>
        <strain evidence="2 3">DSM 44593</strain>
    </source>
</reference>